<evidence type="ECO:0008006" key="15">
    <source>
        <dbReference type="Google" id="ProtNLM"/>
    </source>
</evidence>
<feature type="domain" description="TonB-dependent receptor plug" evidence="12">
    <location>
        <begin position="80"/>
        <end position="194"/>
    </location>
</feature>
<keyword evidence="5 9" id="KW-0798">TonB box</keyword>
<name>A0A2T9J7U6_9CAUL</name>
<dbReference type="InterPro" id="IPR037066">
    <property type="entry name" value="Plug_dom_sf"/>
</dbReference>
<dbReference type="PANTHER" id="PTHR47234:SF2">
    <property type="entry name" value="TONB-DEPENDENT RECEPTOR"/>
    <property type="match status" value="1"/>
</dbReference>
<dbReference type="AlphaFoldDB" id="A0A2T9J7U6"/>
<dbReference type="InterPro" id="IPR000531">
    <property type="entry name" value="Beta-barrel_TonB"/>
</dbReference>
<evidence type="ECO:0000256" key="3">
    <source>
        <dbReference type="ARBA" id="ARBA00022452"/>
    </source>
</evidence>
<dbReference type="Proteomes" id="UP000244913">
    <property type="component" value="Unassembled WGS sequence"/>
</dbReference>
<dbReference type="InterPro" id="IPR012910">
    <property type="entry name" value="Plug_dom"/>
</dbReference>
<feature type="signal peptide" evidence="10">
    <location>
        <begin position="1"/>
        <end position="31"/>
    </location>
</feature>
<reference evidence="13 14" key="1">
    <citation type="submission" date="2018-04" db="EMBL/GenBank/DDBJ databases">
        <title>The genome sequence of Caulobacter sp. 736.</title>
        <authorList>
            <person name="Gao J."/>
            <person name="Sun J."/>
        </authorList>
    </citation>
    <scope>NUCLEOTIDE SEQUENCE [LARGE SCALE GENOMIC DNA]</scope>
    <source>
        <strain evidence="13 14">736</strain>
    </source>
</reference>
<protein>
    <recommendedName>
        <fullName evidence="15">TonB-dependent receptor</fullName>
    </recommendedName>
</protein>
<comment type="caution">
    <text evidence="13">The sequence shown here is derived from an EMBL/GenBank/DDBJ whole genome shotgun (WGS) entry which is preliminary data.</text>
</comment>
<evidence type="ECO:0000256" key="8">
    <source>
        <dbReference type="PROSITE-ProRule" id="PRU01360"/>
    </source>
</evidence>
<evidence type="ECO:0000259" key="11">
    <source>
        <dbReference type="Pfam" id="PF00593"/>
    </source>
</evidence>
<evidence type="ECO:0000313" key="13">
    <source>
        <dbReference type="EMBL" id="PVM77569.1"/>
    </source>
</evidence>
<proteinExistence type="inferred from homology"/>
<evidence type="ECO:0000256" key="10">
    <source>
        <dbReference type="SAM" id="SignalP"/>
    </source>
</evidence>
<accession>A0A2T9J7U6</accession>
<keyword evidence="4 8" id="KW-0812">Transmembrane</keyword>
<evidence type="ECO:0000256" key="2">
    <source>
        <dbReference type="ARBA" id="ARBA00022448"/>
    </source>
</evidence>
<keyword evidence="7 8" id="KW-0998">Cell outer membrane</keyword>
<dbReference type="EMBL" id="QDKP01000049">
    <property type="protein sequence ID" value="PVM77569.1"/>
    <property type="molecule type" value="Genomic_DNA"/>
</dbReference>
<evidence type="ECO:0000256" key="6">
    <source>
        <dbReference type="ARBA" id="ARBA00023136"/>
    </source>
</evidence>
<gene>
    <name evidence="13" type="ORF">DDF65_16735</name>
</gene>
<dbReference type="PROSITE" id="PS52016">
    <property type="entry name" value="TONB_DEPENDENT_REC_3"/>
    <property type="match status" value="1"/>
</dbReference>
<keyword evidence="2 8" id="KW-0813">Transport</keyword>
<sequence length="900" mass="94865">MRIQGRTAQAMGALFATTAMLTIAAASPALSQVATSDQAASEAPPVSNAGQQGAATIGDSTVEEIVVTGTLLRGVAPVGTNVVTVNAEKIARTGAVSTVDVLAKIPQISNSFNRVPVSSTGDAGTTIYKPNIRNLAASGANTTLVLMDGHRLPGAGVLSSVPDPDVIPPGIIERVEIVPDGGSSLYGSDAIGGVINFITRKNFDGVELSSRYGVADDYHQFDINGTAGRSWGGGSAYVSYVYNETGAVLGRDRDYVRQITPSTSCAPGTILVGSNTYALPGLVPGTANRCDTSDNAGIFPAQKRHSAFVGLNQQLADKVTLDVRGFYTRRETTTYLDQFRSSKTITAANPFFIPATPGNTSQTINFSYGPVVGPNVAAHTKLDEWGLTPEATFKLGGDWRLKVLGNYGHTTTRNIQPGLNAVAEAAALAGVTTATALNPYDLTKTSPSVLNGIINYDAYGRAKQDLYNARAIVDGGLFELPGGTVRVAAGAEFSHEKYSRVAGSRTAGVLDQTTAQIGEHKRDTKSLFGEVAVPIFGSENGFTGMRSLTLAASGRYDDYSDFGSTFNPKVGLTWKPVTAVSIRGNYGESFNAPSMPDKVPQVQLQNLGFSPFVRPQDTVSPFGVPTLYRPTVLIAGVDPNLRPQTAKTYSIGMDIQPASIPGLTLSGTYYNIKLKDQITIAFSSNTAVLFSPAYARFLTFNPTQAQLAAIPNSLPISGAASIAALYSNPALTPYLLYDARVQNVGGVDQDGIDFQASYVKPTSFGSINGNIAGTYILNREITPVAGQAPLDDLAANTSRLSLSASVGATVGAFTANATLYHTAGYKVQNVPSQSRVDAFNVVDLYFAYDVRGEGVYKDLSLTLNLNNVFDEDPPFLNSGTGYTSGSTYGRLVQVGVRKLF</sequence>
<evidence type="ECO:0000313" key="14">
    <source>
        <dbReference type="Proteomes" id="UP000244913"/>
    </source>
</evidence>
<keyword evidence="3 8" id="KW-1134">Transmembrane beta strand</keyword>
<dbReference type="PANTHER" id="PTHR47234">
    <property type="match status" value="1"/>
</dbReference>
<keyword evidence="10" id="KW-0732">Signal</keyword>
<dbReference type="InterPro" id="IPR039426">
    <property type="entry name" value="TonB-dep_rcpt-like"/>
</dbReference>
<dbReference type="Gene3D" id="2.170.130.10">
    <property type="entry name" value="TonB-dependent receptor, plug domain"/>
    <property type="match status" value="1"/>
</dbReference>
<feature type="chain" id="PRO_5015544862" description="TonB-dependent receptor" evidence="10">
    <location>
        <begin position="32"/>
        <end position="900"/>
    </location>
</feature>
<keyword evidence="6 8" id="KW-0472">Membrane</keyword>
<dbReference type="Pfam" id="PF07715">
    <property type="entry name" value="Plug"/>
    <property type="match status" value="1"/>
</dbReference>
<dbReference type="InterPro" id="IPR036942">
    <property type="entry name" value="Beta-barrel_TonB_sf"/>
</dbReference>
<comment type="similarity">
    <text evidence="8 9">Belongs to the TonB-dependent receptor family.</text>
</comment>
<comment type="subcellular location">
    <subcellularLocation>
        <location evidence="1 8">Cell outer membrane</location>
        <topology evidence="1 8">Multi-pass membrane protein</topology>
    </subcellularLocation>
</comment>
<evidence type="ECO:0000256" key="9">
    <source>
        <dbReference type="RuleBase" id="RU003357"/>
    </source>
</evidence>
<organism evidence="13 14">
    <name type="scientific">Caulobacter radicis</name>
    <dbReference type="NCBI Taxonomy" id="2172650"/>
    <lineage>
        <taxon>Bacteria</taxon>
        <taxon>Pseudomonadati</taxon>
        <taxon>Pseudomonadota</taxon>
        <taxon>Alphaproteobacteria</taxon>
        <taxon>Caulobacterales</taxon>
        <taxon>Caulobacteraceae</taxon>
        <taxon>Caulobacter</taxon>
    </lineage>
</organism>
<evidence type="ECO:0000256" key="4">
    <source>
        <dbReference type="ARBA" id="ARBA00022692"/>
    </source>
</evidence>
<feature type="domain" description="TonB-dependent receptor-like beta-barrel" evidence="11">
    <location>
        <begin position="357"/>
        <end position="868"/>
    </location>
</feature>
<dbReference type="GO" id="GO:0009279">
    <property type="term" value="C:cell outer membrane"/>
    <property type="evidence" value="ECO:0007669"/>
    <property type="project" value="UniProtKB-SubCell"/>
</dbReference>
<keyword evidence="14" id="KW-1185">Reference proteome</keyword>
<dbReference type="Gene3D" id="2.40.170.20">
    <property type="entry name" value="TonB-dependent receptor, beta-barrel domain"/>
    <property type="match status" value="1"/>
</dbReference>
<evidence type="ECO:0000256" key="1">
    <source>
        <dbReference type="ARBA" id="ARBA00004571"/>
    </source>
</evidence>
<evidence type="ECO:0000256" key="5">
    <source>
        <dbReference type="ARBA" id="ARBA00023077"/>
    </source>
</evidence>
<dbReference type="Pfam" id="PF00593">
    <property type="entry name" value="TonB_dep_Rec_b-barrel"/>
    <property type="match status" value="1"/>
</dbReference>
<evidence type="ECO:0000259" key="12">
    <source>
        <dbReference type="Pfam" id="PF07715"/>
    </source>
</evidence>
<evidence type="ECO:0000256" key="7">
    <source>
        <dbReference type="ARBA" id="ARBA00023237"/>
    </source>
</evidence>
<dbReference type="SUPFAM" id="SSF56935">
    <property type="entry name" value="Porins"/>
    <property type="match status" value="1"/>
</dbReference>